<dbReference type="InterPro" id="IPR013783">
    <property type="entry name" value="Ig-like_fold"/>
</dbReference>
<name>A0AAV7X4D9_9NEOP</name>
<keyword evidence="2" id="KW-1185">Reference proteome</keyword>
<accession>A0AAV7X4D9</accession>
<comment type="caution">
    <text evidence="1">The sequence shown here is derived from an EMBL/GenBank/DDBJ whole genome shotgun (WGS) entry which is preliminary data.</text>
</comment>
<dbReference type="AlphaFoldDB" id="A0AAV7X4D9"/>
<dbReference type="Proteomes" id="UP001075354">
    <property type="component" value="Chromosome 15"/>
</dbReference>
<organism evidence="1 2">
    <name type="scientific">Megalurothrips usitatus</name>
    <name type="common">bean blossom thrips</name>
    <dbReference type="NCBI Taxonomy" id="439358"/>
    <lineage>
        <taxon>Eukaryota</taxon>
        <taxon>Metazoa</taxon>
        <taxon>Ecdysozoa</taxon>
        <taxon>Arthropoda</taxon>
        <taxon>Hexapoda</taxon>
        <taxon>Insecta</taxon>
        <taxon>Pterygota</taxon>
        <taxon>Neoptera</taxon>
        <taxon>Paraneoptera</taxon>
        <taxon>Thysanoptera</taxon>
        <taxon>Terebrantia</taxon>
        <taxon>Thripoidea</taxon>
        <taxon>Thripidae</taxon>
        <taxon>Megalurothrips</taxon>
    </lineage>
</organism>
<evidence type="ECO:0000313" key="1">
    <source>
        <dbReference type="EMBL" id="KAJ1519890.1"/>
    </source>
</evidence>
<protein>
    <recommendedName>
        <fullName evidence="3">Down syndrome cell adhesion molecule-like protein Dscam2</fullName>
    </recommendedName>
</protein>
<evidence type="ECO:0008006" key="3">
    <source>
        <dbReference type="Google" id="ProtNLM"/>
    </source>
</evidence>
<dbReference type="EMBL" id="JAPTSV010000015">
    <property type="protein sequence ID" value="KAJ1519890.1"/>
    <property type="molecule type" value="Genomic_DNA"/>
</dbReference>
<dbReference type="Gene3D" id="2.60.40.10">
    <property type="entry name" value="Immunoglobulins"/>
    <property type="match status" value="1"/>
</dbReference>
<evidence type="ECO:0000313" key="2">
    <source>
        <dbReference type="Proteomes" id="UP001075354"/>
    </source>
</evidence>
<reference evidence="1" key="1">
    <citation type="submission" date="2022-12" db="EMBL/GenBank/DDBJ databases">
        <title>Chromosome-level genome assembly of the bean flower thrips Megalurothrips usitatus.</title>
        <authorList>
            <person name="Ma L."/>
            <person name="Liu Q."/>
            <person name="Li H."/>
            <person name="Cai W."/>
        </authorList>
    </citation>
    <scope>NUCLEOTIDE SEQUENCE</scope>
    <source>
        <strain evidence="1">Cailab_2022a</strain>
    </source>
</reference>
<gene>
    <name evidence="1" type="ORF">ONE63_004130</name>
</gene>
<proteinExistence type="predicted"/>
<sequence length="219" mass="22921">MLPTGELVVLNANQADAFVSYQCRVTHRLTGEARVSARPARLTVNEPRAATAPQLPERQVSLDARRDEVVVIPCVALGQPPPEYRSVTHTLLARAVPPRGGGGGGGGSNTFRVRMCDDGGRSPAALVGSLGKGWREVVRGRGQGEGVKGGGAPLGISAAGPPGRAPPIHLHSDILNCAHTPPPRGDILHLSRRMYRAATACHGLPGVHRGRIAVGLSRH</sequence>